<feature type="domain" description="Protein HGH1 C-terminal" evidence="2">
    <location>
        <begin position="30"/>
        <end position="83"/>
    </location>
</feature>
<name>A0A8B9VJF0_9AVES</name>
<proteinExistence type="predicted"/>
<dbReference type="Proteomes" id="UP000694549">
    <property type="component" value="Unplaced"/>
</dbReference>
<feature type="compositionally biased region" description="Basic and acidic residues" evidence="1">
    <location>
        <begin position="103"/>
        <end position="138"/>
    </location>
</feature>
<reference evidence="3" key="2">
    <citation type="submission" date="2025-09" db="UniProtKB">
        <authorList>
            <consortium name="Ensembl"/>
        </authorList>
    </citation>
    <scope>IDENTIFICATION</scope>
</reference>
<evidence type="ECO:0000313" key="3">
    <source>
        <dbReference type="Ensembl" id="ENSAZOP00000025395.1"/>
    </source>
</evidence>
<evidence type="ECO:0000313" key="4">
    <source>
        <dbReference type="Proteomes" id="UP000694549"/>
    </source>
</evidence>
<protein>
    <recommendedName>
        <fullName evidence="2">Protein HGH1 C-terminal domain-containing protein</fullName>
    </recommendedName>
</protein>
<accession>A0A8B9VJF0</accession>
<reference evidence="3" key="1">
    <citation type="submission" date="2025-08" db="UniProtKB">
        <authorList>
            <consortium name="Ensembl"/>
        </authorList>
    </citation>
    <scope>IDENTIFICATION</scope>
</reference>
<evidence type="ECO:0000259" key="2">
    <source>
        <dbReference type="Pfam" id="PF04064"/>
    </source>
</evidence>
<dbReference type="InterPro" id="IPR039717">
    <property type="entry name" value="Hgh1"/>
</dbReference>
<sequence>MERLPVDLQYLPPDKQREEEPDIRKMLLEAIMLLTATKAGRHSVREKGTYLVLRELHRWEQEPDVLAACEKLIQVLIGDEPGPGMENLLEVSIPEEVEQQLQRLDREEEERWQRERRQEQDKEQEQDEAREQDQEPSR</sequence>
<dbReference type="PANTHER" id="PTHR13387">
    <property type="entry name" value="PROTEIN HGH1 HOMOLOG"/>
    <property type="match status" value="1"/>
</dbReference>
<feature type="region of interest" description="Disordered" evidence="1">
    <location>
        <begin position="98"/>
        <end position="138"/>
    </location>
</feature>
<dbReference type="Ensembl" id="ENSAZOT00000027237.1">
    <property type="protein sequence ID" value="ENSAZOP00000025395.1"/>
    <property type="gene ID" value="ENSAZOG00000016274.1"/>
</dbReference>
<organism evidence="3 4">
    <name type="scientific">Anas zonorhyncha</name>
    <name type="common">Eastern spot-billed duck</name>
    <dbReference type="NCBI Taxonomy" id="75864"/>
    <lineage>
        <taxon>Eukaryota</taxon>
        <taxon>Metazoa</taxon>
        <taxon>Chordata</taxon>
        <taxon>Craniata</taxon>
        <taxon>Vertebrata</taxon>
        <taxon>Euteleostomi</taxon>
        <taxon>Archelosauria</taxon>
        <taxon>Archosauria</taxon>
        <taxon>Dinosauria</taxon>
        <taxon>Saurischia</taxon>
        <taxon>Theropoda</taxon>
        <taxon>Coelurosauria</taxon>
        <taxon>Aves</taxon>
        <taxon>Neognathae</taxon>
        <taxon>Galloanserae</taxon>
        <taxon>Anseriformes</taxon>
        <taxon>Anatidae</taxon>
        <taxon>Anatinae</taxon>
        <taxon>Anas</taxon>
    </lineage>
</organism>
<dbReference type="PANTHER" id="PTHR13387:SF9">
    <property type="entry name" value="PROTEIN HGH1 HOMOLOG"/>
    <property type="match status" value="1"/>
</dbReference>
<dbReference type="Pfam" id="PF04064">
    <property type="entry name" value="DUF384"/>
    <property type="match status" value="1"/>
</dbReference>
<evidence type="ECO:0000256" key="1">
    <source>
        <dbReference type="SAM" id="MobiDB-lite"/>
    </source>
</evidence>
<keyword evidence="4" id="KW-1185">Reference proteome</keyword>
<dbReference type="InterPro" id="IPR007206">
    <property type="entry name" value="Protein_HGH1_C"/>
</dbReference>
<dbReference type="AlphaFoldDB" id="A0A8B9VJF0"/>